<dbReference type="Pfam" id="PF05175">
    <property type="entry name" value="MTS"/>
    <property type="match status" value="1"/>
</dbReference>
<accession>A0ABX5BYS8</accession>
<dbReference type="InterPro" id="IPR007848">
    <property type="entry name" value="Small_mtfrase_dom"/>
</dbReference>
<dbReference type="PROSITE" id="PS00092">
    <property type="entry name" value="N6_MTASE"/>
    <property type="match status" value="1"/>
</dbReference>
<dbReference type="GO" id="GO:0032259">
    <property type="term" value="P:methylation"/>
    <property type="evidence" value="ECO:0007669"/>
    <property type="project" value="UniProtKB-KW"/>
</dbReference>
<dbReference type="CDD" id="cd02440">
    <property type="entry name" value="AdoMet_MTases"/>
    <property type="match status" value="1"/>
</dbReference>
<dbReference type="RefSeq" id="WP_105081342.1">
    <property type="nucleotide sequence ID" value="NZ_PPCX01000006.1"/>
</dbReference>
<dbReference type="EMBL" id="PPCX01000006">
    <property type="protein sequence ID" value="PQL13723.1"/>
    <property type="molecule type" value="Genomic_DNA"/>
</dbReference>
<dbReference type="InterPro" id="IPR029063">
    <property type="entry name" value="SAM-dependent_MTases_sf"/>
</dbReference>
<keyword evidence="2" id="KW-0808">Transferase</keyword>
<evidence type="ECO:0000313" key="3">
    <source>
        <dbReference type="Proteomes" id="UP000238774"/>
    </source>
</evidence>
<dbReference type="Gene3D" id="3.40.50.150">
    <property type="entry name" value="Vaccinia Virus protein VP39"/>
    <property type="match status" value="1"/>
</dbReference>
<gene>
    <name evidence="2" type="ORF">VRHSUH09_03050</name>
</gene>
<organism evidence="2 3">
    <name type="scientific">Veillonella rogosae JCM 15642</name>
    <dbReference type="NCBI Taxonomy" id="1298595"/>
    <lineage>
        <taxon>Bacteria</taxon>
        <taxon>Bacillati</taxon>
        <taxon>Bacillota</taxon>
        <taxon>Negativicutes</taxon>
        <taxon>Veillonellales</taxon>
        <taxon>Veillonellaceae</taxon>
        <taxon>Veillonella</taxon>
    </lineage>
</organism>
<protein>
    <submittedName>
        <fullName evidence="2">SAM-dependent methyltransferase</fullName>
    </submittedName>
</protein>
<keyword evidence="2" id="KW-0489">Methyltransferase</keyword>
<dbReference type="PANTHER" id="PTHR47739:SF1">
    <property type="entry name" value="TRNA1(VAL) (ADENINE(37)-N6)-METHYLTRANSFERASE"/>
    <property type="match status" value="1"/>
</dbReference>
<dbReference type="Proteomes" id="UP000238774">
    <property type="component" value="Unassembled WGS sequence"/>
</dbReference>
<comment type="caution">
    <text evidence="2">The sequence shown here is derived from an EMBL/GenBank/DDBJ whole genome shotgun (WGS) entry which is preliminary data.</text>
</comment>
<name>A0ABX5BYS8_9FIRM</name>
<dbReference type="InterPro" id="IPR050210">
    <property type="entry name" value="tRNA_Adenine-N(6)_MTase"/>
</dbReference>
<reference evidence="2 3" key="1">
    <citation type="submission" date="2018-01" db="EMBL/GenBank/DDBJ databases">
        <title>Draft genome sequences of clinical isolates and type strains of oral Veillonella including Veillonella infantum sp., nov.</title>
        <authorList>
            <person name="Mashima I."/>
            <person name="Liao Y.-C."/>
            <person name="Sabharwal A."/>
            <person name="Haase E.M."/>
            <person name="Nakazawa F."/>
            <person name="Scannapieco F.A."/>
        </authorList>
    </citation>
    <scope>NUCLEOTIDE SEQUENCE [LARGE SCALE GENOMIC DNA]</scope>
    <source>
        <strain evidence="2 3">JCM 15642</strain>
    </source>
</reference>
<keyword evidence="3" id="KW-1185">Reference proteome</keyword>
<dbReference type="SUPFAM" id="SSF53335">
    <property type="entry name" value="S-adenosyl-L-methionine-dependent methyltransferases"/>
    <property type="match status" value="1"/>
</dbReference>
<evidence type="ECO:0000313" key="2">
    <source>
        <dbReference type="EMBL" id="PQL13723.1"/>
    </source>
</evidence>
<dbReference type="InterPro" id="IPR002052">
    <property type="entry name" value="DNA_methylase_N6_adenine_CS"/>
</dbReference>
<dbReference type="GO" id="GO:0008168">
    <property type="term" value="F:methyltransferase activity"/>
    <property type="evidence" value="ECO:0007669"/>
    <property type="project" value="UniProtKB-KW"/>
</dbReference>
<evidence type="ECO:0000259" key="1">
    <source>
        <dbReference type="Pfam" id="PF05175"/>
    </source>
</evidence>
<feature type="domain" description="Methyltransferase small" evidence="1">
    <location>
        <begin position="42"/>
        <end position="127"/>
    </location>
</feature>
<dbReference type="PANTHER" id="PTHR47739">
    <property type="entry name" value="TRNA1(VAL) (ADENINE(37)-N6)-METHYLTRANSFERASE"/>
    <property type="match status" value="1"/>
</dbReference>
<sequence>MNDQERLDDLIIDGLQIYQRSDMFRFSFDAIALIHFCRFNSRHAYVDFGTGTGVMPLIGTSLGARHITGIDINETLIELAQRSVEHNSKQDVVKMLCGDYRHMSYRDIQDKPFDGVIVNPPFYDSESGAKPTSEERALALHDGHTTLDEVLKAVQSFIKCKGRLWMIYSASRLQYVLHELEVANFQAKRIRFIHGMIDKPAKLVLIEAIYQGRAGLVLEPPLIVYENPNVYTKEVSSWYER</sequence>
<proteinExistence type="predicted"/>